<comment type="caution">
    <text evidence="2">The sequence shown here is derived from an EMBL/GenBank/DDBJ whole genome shotgun (WGS) entry which is preliminary data.</text>
</comment>
<proteinExistence type="predicted"/>
<dbReference type="RefSeq" id="WP_286214169.1">
    <property type="nucleotide sequence ID" value="NZ_AP027736.1"/>
</dbReference>
<dbReference type="EMBL" id="BAABRR010000010">
    <property type="protein sequence ID" value="GAA5519538.1"/>
    <property type="molecule type" value="Genomic_DNA"/>
</dbReference>
<gene>
    <name evidence="2" type="ORF">Lsed01_01989</name>
</gene>
<dbReference type="CDD" id="cd05379">
    <property type="entry name" value="CAP_bacterial"/>
    <property type="match status" value="1"/>
</dbReference>
<dbReference type="Proteomes" id="UP001426770">
    <property type="component" value="Unassembled WGS sequence"/>
</dbReference>
<dbReference type="Pfam" id="PF00188">
    <property type="entry name" value="CAP"/>
    <property type="match status" value="1"/>
</dbReference>
<protein>
    <recommendedName>
        <fullName evidence="1">SCP domain-containing protein</fullName>
    </recommendedName>
</protein>
<dbReference type="SUPFAM" id="SSF55797">
    <property type="entry name" value="PR-1-like"/>
    <property type="match status" value="1"/>
</dbReference>
<reference evidence="2 3" key="1">
    <citation type="submission" date="2024-02" db="EMBL/GenBank/DDBJ databases">
        <title>Lysinimicrobium sediminis NBRC 112286.</title>
        <authorList>
            <person name="Ichikawa N."/>
            <person name="Katano-Makiyama Y."/>
            <person name="Hidaka K."/>
        </authorList>
    </citation>
    <scope>NUCLEOTIDE SEQUENCE [LARGE SCALE GENOMIC DNA]</scope>
    <source>
        <strain evidence="2 3">NBRC 112286</strain>
    </source>
</reference>
<evidence type="ECO:0000259" key="1">
    <source>
        <dbReference type="Pfam" id="PF00188"/>
    </source>
</evidence>
<evidence type="ECO:0000313" key="3">
    <source>
        <dbReference type="Proteomes" id="UP001426770"/>
    </source>
</evidence>
<name>A0ABP9WKP9_9MICO</name>
<dbReference type="Gene3D" id="3.40.33.10">
    <property type="entry name" value="CAP"/>
    <property type="match status" value="1"/>
</dbReference>
<keyword evidence="3" id="KW-1185">Reference proteome</keyword>
<evidence type="ECO:0000313" key="2">
    <source>
        <dbReference type="EMBL" id="GAA5519538.1"/>
    </source>
</evidence>
<sequence length="177" mass="18385">MLTRDDARAGGRCRSALARVARVARVARAGRAAAVVAVAATVGVVVTACAPAAPVGVDELAREMFDLTNAERVEAGLAPLEWSDCLADKALERAAPFADDPDLVHDTLIATCHEGAMAGENLSRSERAAAEVVELWMDSPGHRANILRAEFVIAGIGCVEGPDGVRACAHLFEGAAD</sequence>
<dbReference type="InterPro" id="IPR035940">
    <property type="entry name" value="CAP_sf"/>
</dbReference>
<dbReference type="PANTHER" id="PTHR31157">
    <property type="entry name" value="SCP DOMAIN-CONTAINING PROTEIN"/>
    <property type="match status" value="1"/>
</dbReference>
<dbReference type="PANTHER" id="PTHR31157:SF1">
    <property type="entry name" value="SCP DOMAIN-CONTAINING PROTEIN"/>
    <property type="match status" value="1"/>
</dbReference>
<accession>A0ABP9WKP9</accession>
<dbReference type="InterPro" id="IPR014044">
    <property type="entry name" value="CAP_dom"/>
</dbReference>
<organism evidence="2 3">
    <name type="scientific">Demequina sediminis</name>
    <dbReference type="NCBI Taxonomy" id="1930058"/>
    <lineage>
        <taxon>Bacteria</taxon>
        <taxon>Bacillati</taxon>
        <taxon>Actinomycetota</taxon>
        <taxon>Actinomycetes</taxon>
        <taxon>Micrococcales</taxon>
        <taxon>Demequinaceae</taxon>
        <taxon>Demequina</taxon>
    </lineage>
</organism>
<feature type="domain" description="SCP" evidence="1">
    <location>
        <begin position="65"/>
        <end position="165"/>
    </location>
</feature>